<sequence>MGFELYDRNYFRMMRWKTGCTMPLTLVGWHSAVRYVAEIIVIRL</sequence>
<dbReference type="EMBL" id="CP003108">
    <property type="protein sequence ID" value="AET69175.1"/>
    <property type="molecule type" value="Genomic_DNA"/>
</dbReference>
<dbReference type="PATRIC" id="fig|768706.3.peg.3734"/>
<organism evidence="1 2">
    <name type="scientific">Desulfosporosinus orientis (strain ATCC 19365 / DSM 765 / NCIMB 8382 / VKM B-1628 / Singapore I)</name>
    <name type="common">Desulfotomaculum orientis</name>
    <dbReference type="NCBI Taxonomy" id="768706"/>
    <lineage>
        <taxon>Bacteria</taxon>
        <taxon>Bacillati</taxon>
        <taxon>Bacillota</taxon>
        <taxon>Clostridia</taxon>
        <taxon>Eubacteriales</taxon>
        <taxon>Desulfitobacteriaceae</taxon>
        <taxon>Desulfosporosinus</taxon>
    </lineage>
</organism>
<dbReference type="Proteomes" id="UP000006346">
    <property type="component" value="Chromosome"/>
</dbReference>
<protein>
    <submittedName>
        <fullName evidence="1">Uncharacterized protein</fullName>
    </submittedName>
</protein>
<proteinExistence type="predicted"/>
<dbReference type="AlphaFoldDB" id="G7W6P3"/>
<dbReference type="HOGENOM" id="CLU_3215380_0_0_9"/>
<gene>
    <name evidence="1" type="ordered locus">Desor_3707</name>
</gene>
<evidence type="ECO:0000313" key="2">
    <source>
        <dbReference type="Proteomes" id="UP000006346"/>
    </source>
</evidence>
<keyword evidence="2" id="KW-1185">Reference proteome</keyword>
<evidence type="ECO:0000313" key="1">
    <source>
        <dbReference type="EMBL" id="AET69175.1"/>
    </source>
</evidence>
<dbReference type="STRING" id="768706.Desor_3707"/>
<dbReference type="KEGG" id="dor:Desor_3707"/>
<reference evidence="1 2" key="2">
    <citation type="journal article" date="2012" name="J. Bacteriol.">
        <title>Complete genome sequences of Desulfosporosinus orientis DSM765T, Desulfosporosinus youngiae DSM17734T, Desulfosporosinus meridiei DSM13257T, and Desulfosporosinus acidiphilus DSM22704T.</title>
        <authorList>
            <person name="Pester M."/>
            <person name="Brambilla E."/>
            <person name="Alazard D."/>
            <person name="Rattei T."/>
            <person name="Weinmaier T."/>
            <person name="Han J."/>
            <person name="Lucas S."/>
            <person name="Lapidus A."/>
            <person name="Cheng J.F."/>
            <person name="Goodwin L."/>
            <person name="Pitluck S."/>
            <person name="Peters L."/>
            <person name="Ovchinnikova G."/>
            <person name="Teshima H."/>
            <person name="Detter J.C."/>
            <person name="Han C.S."/>
            <person name="Tapia R."/>
            <person name="Land M.L."/>
            <person name="Hauser L."/>
            <person name="Kyrpides N.C."/>
            <person name="Ivanova N.N."/>
            <person name="Pagani I."/>
            <person name="Huntmann M."/>
            <person name="Wei C.L."/>
            <person name="Davenport K.W."/>
            <person name="Daligault H."/>
            <person name="Chain P.S."/>
            <person name="Chen A."/>
            <person name="Mavromatis K."/>
            <person name="Markowitz V."/>
            <person name="Szeto E."/>
            <person name="Mikhailova N."/>
            <person name="Pati A."/>
            <person name="Wagner M."/>
            <person name="Woyke T."/>
            <person name="Ollivier B."/>
            <person name="Klenk H.P."/>
            <person name="Spring S."/>
            <person name="Loy A."/>
        </authorList>
    </citation>
    <scope>NUCLEOTIDE SEQUENCE [LARGE SCALE GENOMIC DNA]</scope>
    <source>
        <strain evidence="2">ATCC 19365 / DSM 765 / NCIMB 8382 / VKM B-1628</strain>
    </source>
</reference>
<reference evidence="2" key="1">
    <citation type="submission" date="2011-11" db="EMBL/GenBank/DDBJ databases">
        <title>Complete sequence of Desulfosporosinus orientis DSM 765.</title>
        <authorList>
            <person name="Lucas S."/>
            <person name="Han J."/>
            <person name="Lapidus A."/>
            <person name="Cheng J.-F."/>
            <person name="Goodwin L."/>
            <person name="Pitluck S."/>
            <person name="Peters L."/>
            <person name="Ovchinnikova G."/>
            <person name="Teshima H."/>
            <person name="Detter J.C."/>
            <person name="Han C."/>
            <person name="Tapia R."/>
            <person name="Land M."/>
            <person name="Hauser L."/>
            <person name="Kyrpides N."/>
            <person name="Ivanova N."/>
            <person name="Pagani I."/>
            <person name="Pester M."/>
            <person name="Spring S."/>
            <person name="Ollivier B."/>
            <person name="Rattei T."/>
            <person name="Klenk H.-P."/>
            <person name="Wagner M."/>
            <person name="Loy A."/>
            <person name="Woyke T."/>
        </authorList>
    </citation>
    <scope>NUCLEOTIDE SEQUENCE [LARGE SCALE GENOMIC DNA]</scope>
    <source>
        <strain evidence="2">ATCC 19365 / DSM 765 / NCIMB 8382 / VKM B-1628</strain>
    </source>
</reference>
<accession>G7W6P3</accession>
<name>G7W6P3_DESOD</name>